<evidence type="ECO:0000313" key="1">
    <source>
        <dbReference type="Ensembl" id="ENSCPVP00000009332.1"/>
    </source>
</evidence>
<reference evidence="1" key="3">
    <citation type="submission" date="2025-09" db="UniProtKB">
        <authorList>
            <consortium name="Ensembl"/>
        </authorList>
    </citation>
    <scope>IDENTIFICATION</scope>
</reference>
<dbReference type="PRINTS" id="PR00021">
    <property type="entry name" value="PRORICH"/>
</dbReference>
<dbReference type="AlphaFoldDB" id="A0A8C3MU60"/>
<reference evidence="1" key="2">
    <citation type="submission" date="2025-08" db="UniProtKB">
        <authorList>
            <consortium name="Ensembl"/>
        </authorList>
    </citation>
    <scope>IDENTIFICATION</scope>
</reference>
<organism evidence="1 2">
    <name type="scientific">Geospiza parvula</name>
    <name type="common">Small tree-finch</name>
    <name type="synonym">Camarhynchus parvulus</name>
    <dbReference type="NCBI Taxonomy" id="87175"/>
    <lineage>
        <taxon>Eukaryota</taxon>
        <taxon>Metazoa</taxon>
        <taxon>Chordata</taxon>
        <taxon>Craniata</taxon>
        <taxon>Vertebrata</taxon>
        <taxon>Euteleostomi</taxon>
        <taxon>Archelosauria</taxon>
        <taxon>Archosauria</taxon>
        <taxon>Dinosauria</taxon>
        <taxon>Saurischia</taxon>
        <taxon>Theropoda</taxon>
        <taxon>Coelurosauria</taxon>
        <taxon>Aves</taxon>
        <taxon>Neognathae</taxon>
        <taxon>Neoaves</taxon>
        <taxon>Telluraves</taxon>
        <taxon>Australaves</taxon>
        <taxon>Passeriformes</taxon>
        <taxon>Thraupidae</taxon>
        <taxon>Camarhynchus</taxon>
    </lineage>
</organism>
<protein>
    <submittedName>
        <fullName evidence="1">Uncharacterized protein</fullName>
    </submittedName>
</protein>
<keyword evidence="2" id="KW-1185">Reference proteome</keyword>
<reference evidence="1" key="1">
    <citation type="submission" date="2020-02" db="EMBL/GenBank/DDBJ databases">
        <authorList>
            <person name="Enbody D E."/>
            <person name="Pettersson E M."/>
        </authorList>
    </citation>
    <scope>NUCLEOTIDE SEQUENCE [LARGE SCALE GENOMIC DNA]</scope>
</reference>
<evidence type="ECO:0000313" key="2">
    <source>
        <dbReference type="Proteomes" id="UP000694382"/>
    </source>
</evidence>
<accession>A0A8C3MU60</accession>
<dbReference type="Ensembl" id="ENSCPVT00000009739.2">
    <property type="protein sequence ID" value="ENSCPVP00000009332.1"/>
    <property type="gene ID" value="ENSCPVG00000006845.2"/>
</dbReference>
<name>A0A8C3MU60_GEOPR</name>
<dbReference type="Proteomes" id="UP000694382">
    <property type="component" value="Chromosome 25"/>
</dbReference>
<proteinExistence type="predicted"/>
<sequence length="95" mass="10193">MSYYYEQCKQPCLPPPCLRKCAKCPEPCATQCVEVCQAPCATSCVTQCVEPCATQDKAPTVSQAVPVAFLTSGSVWAMLKSLPTYPLITGRVGNT</sequence>